<dbReference type="InterPro" id="IPR001314">
    <property type="entry name" value="Peptidase_S1A"/>
</dbReference>
<dbReference type="AlphaFoldDB" id="Q58E07"/>
<keyword evidence="5" id="KW-0732">Signal</keyword>
<dbReference type="FunFam" id="2.40.10.10:FF:000039">
    <property type="entry name" value="Brain-specific serine protease 4"/>
    <property type="match status" value="1"/>
</dbReference>
<keyword evidence="2" id="KW-0378">Hydrolase</keyword>
<evidence type="ECO:0000256" key="1">
    <source>
        <dbReference type="ARBA" id="ARBA00022670"/>
    </source>
</evidence>
<dbReference type="InterPro" id="IPR001254">
    <property type="entry name" value="Trypsin_dom"/>
</dbReference>
<dbReference type="PANTHER" id="PTHR24252">
    <property type="entry name" value="ACROSIN-RELATED"/>
    <property type="match status" value="1"/>
</dbReference>
<evidence type="ECO:0000256" key="2">
    <source>
        <dbReference type="ARBA" id="ARBA00022801"/>
    </source>
</evidence>
<evidence type="ECO:0000256" key="4">
    <source>
        <dbReference type="ARBA" id="ARBA00023157"/>
    </source>
</evidence>
<dbReference type="InterPro" id="IPR009003">
    <property type="entry name" value="Peptidase_S1_PA"/>
</dbReference>
<dbReference type="PRINTS" id="PR00722">
    <property type="entry name" value="CHYMOTRYPSIN"/>
</dbReference>
<feature type="chain" id="PRO_5004252342" evidence="5">
    <location>
        <begin position="25"/>
        <end position="290"/>
    </location>
</feature>
<evidence type="ECO:0000256" key="5">
    <source>
        <dbReference type="SAM" id="SignalP"/>
    </source>
</evidence>
<protein>
    <submittedName>
        <fullName evidence="7">LOC733183 protein</fullName>
    </submittedName>
</protein>
<dbReference type="SMART" id="SM00020">
    <property type="entry name" value="Tryp_SPc"/>
    <property type="match status" value="1"/>
</dbReference>
<keyword evidence="3" id="KW-0720">Serine protease</keyword>
<dbReference type="GO" id="GO:0006508">
    <property type="term" value="P:proteolysis"/>
    <property type="evidence" value="ECO:0007669"/>
    <property type="project" value="UniProtKB-KW"/>
</dbReference>
<feature type="domain" description="Peptidase S1" evidence="6">
    <location>
        <begin position="37"/>
        <end position="279"/>
    </location>
</feature>
<dbReference type="Pfam" id="PF00089">
    <property type="entry name" value="Trypsin"/>
    <property type="match status" value="1"/>
</dbReference>
<keyword evidence="1" id="KW-0645">Protease</keyword>
<proteinExistence type="evidence at transcript level"/>
<reference evidence="7" key="1">
    <citation type="submission" date="2005-03" db="EMBL/GenBank/DDBJ databases">
        <authorList>
            <consortium name="NIH - Xenopus Gene Collection (XGC) project"/>
        </authorList>
    </citation>
    <scope>NUCLEOTIDE SEQUENCE [LARGE SCALE MRNA]</scope>
    <source>
        <tissue evidence="7">Brain</tissue>
    </source>
</reference>
<dbReference type="PANTHER" id="PTHR24252:SF7">
    <property type="entry name" value="HYALIN"/>
    <property type="match status" value="1"/>
</dbReference>
<organism evidence="7">
    <name type="scientific">Xenopus laevis</name>
    <name type="common">African clawed frog</name>
    <dbReference type="NCBI Taxonomy" id="8355"/>
    <lineage>
        <taxon>Eukaryota</taxon>
        <taxon>Metazoa</taxon>
        <taxon>Chordata</taxon>
        <taxon>Craniata</taxon>
        <taxon>Vertebrata</taxon>
        <taxon>Euteleostomi</taxon>
        <taxon>Amphibia</taxon>
        <taxon>Batrachia</taxon>
        <taxon>Anura</taxon>
        <taxon>Pipoidea</taxon>
        <taxon>Pipidae</taxon>
        <taxon>Xenopodinae</taxon>
        <taxon>Xenopus</taxon>
        <taxon>Xenopus</taxon>
    </lineage>
</organism>
<accession>Q58E07</accession>
<dbReference type="SUPFAM" id="SSF50494">
    <property type="entry name" value="Trypsin-like serine proteases"/>
    <property type="match status" value="1"/>
</dbReference>
<evidence type="ECO:0000313" key="7">
    <source>
        <dbReference type="EMBL" id="AAH92122.1"/>
    </source>
</evidence>
<gene>
    <name evidence="7" type="primary">LOC733183</name>
</gene>
<feature type="non-terminal residue" evidence="7">
    <location>
        <position position="1"/>
    </location>
</feature>
<dbReference type="PROSITE" id="PS50240">
    <property type="entry name" value="TRYPSIN_DOM"/>
    <property type="match status" value="1"/>
</dbReference>
<dbReference type="MEROPS" id="S01.074"/>
<sequence length="290" mass="31606">TMKMSLSISALLLVILGISGMTDADSSCGIPLVTSHIMGGQKAALGKWPWQVNLRRPGYYPYCGGSLISEKWVVTTASCVDSETEDSFIVVLGDYDLDKTENGERSVAVAQIIIHPSYNGKSIENNIALLELAQNVQLSKVILPVCLPEASVTFPDDQNCWATGWGQIKNGTYLPYPRFLRQVELKVISNEKCNDLFSIPDENGITLKNVTDDVVCAGYAKGRKDSCNGDVGGPLVCPKDGRWYLAGLVSWGYGCGLPNRPGVYTRLTSFVEWIKETAPEASVNVLNVEF</sequence>
<name>Q58E07_XENLA</name>
<dbReference type="GO" id="GO:0004252">
    <property type="term" value="F:serine-type endopeptidase activity"/>
    <property type="evidence" value="ECO:0007669"/>
    <property type="project" value="InterPro"/>
</dbReference>
<dbReference type="CDD" id="cd00190">
    <property type="entry name" value="Tryp_SPc"/>
    <property type="match status" value="1"/>
</dbReference>
<keyword evidence="4" id="KW-1015">Disulfide bond</keyword>
<evidence type="ECO:0000259" key="6">
    <source>
        <dbReference type="PROSITE" id="PS50240"/>
    </source>
</evidence>
<dbReference type="EMBL" id="BC092122">
    <property type="protein sequence ID" value="AAH92122.1"/>
    <property type="molecule type" value="mRNA"/>
</dbReference>
<dbReference type="InterPro" id="IPR043504">
    <property type="entry name" value="Peptidase_S1_PA_chymotrypsin"/>
</dbReference>
<evidence type="ECO:0000256" key="3">
    <source>
        <dbReference type="ARBA" id="ARBA00022825"/>
    </source>
</evidence>
<dbReference type="Gene3D" id="2.40.10.10">
    <property type="entry name" value="Trypsin-like serine proteases"/>
    <property type="match status" value="2"/>
</dbReference>
<feature type="signal peptide" evidence="5">
    <location>
        <begin position="1"/>
        <end position="24"/>
    </location>
</feature>